<feature type="domain" description="Outer membrane protein assembly factor BamE" evidence="3">
    <location>
        <begin position="21"/>
        <end position="45"/>
    </location>
</feature>
<keyword evidence="2" id="KW-0472">Membrane</keyword>
<dbReference type="InterPro" id="IPR007450">
    <property type="entry name" value="BamE_dom"/>
</dbReference>
<keyword evidence="1" id="KW-0732">Signal</keyword>
<reference evidence="5" key="1">
    <citation type="submission" date="2018-08" db="EMBL/GenBank/DDBJ databases">
        <authorList>
            <person name="Zhang J."/>
            <person name="Du Z.-J."/>
        </authorList>
    </citation>
    <scope>NUCLEOTIDE SEQUENCE [LARGE SCALE GENOMIC DNA]</scope>
    <source>
        <strain evidence="5">KCTC 52655</strain>
    </source>
</reference>
<dbReference type="OrthoDB" id="5422169at2"/>
<comment type="caution">
    <text evidence="4">The sequence shown here is derived from an EMBL/GenBank/DDBJ whole genome shotgun (WGS) entry which is preliminary data.</text>
</comment>
<proteinExistence type="predicted"/>
<dbReference type="Proteomes" id="UP000256561">
    <property type="component" value="Unassembled WGS sequence"/>
</dbReference>
<dbReference type="Gene3D" id="3.30.1450.10">
    <property type="match status" value="1"/>
</dbReference>
<dbReference type="EMBL" id="QRHA01000003">
    <property type="protein sequence ID" value="RDV27533.1"/>
    <property type="molecule type" value="Genomic_DNA"/>
</dbReference>
<sequence length="85" mass="9196">MKLKVLGLVALAVALAGCSKLNKENYDKLEMGMSQQQVETIIGKPDNCSETLGSTSCIWGSDDGRHIKVLFMADKAMTFSNDGLK</sequence>
<protein>
    <submittedName>
        <fullName evidence="4">Outer membrane protein assembly factor BamE</fullName>
    </submittedName>
</protein>
<dbReference type="PROSITE" id="PS51257">
    <property type="entry name" value="PROKAR_LIPOPROTEIN"/>
    <property type="match status" value="1"/>
</dbReference>
<dbReference type="Pfam" id="PF04355">
    <property type="entry name" value="BamE"/>
    <property type="match status" value="1"/>
</dbReference>
<evidence type="ECO:0000259" key="3">
    <source>
        <dbReference type="Pfam" id="PF04355"/>
    </source>
</evidence>
<evidence type="ECO:0000256" key="1">
    <source>
        <dbReference type="ARBA" id="ARBA00022729"/>
    </source>
</evidence>
<dbReference type="RefSeq" id="WP_115592432.1">
    <property type="nucleotide sequence ID" value="NZ_QRHA01000003.1"/>
</dbReference>
<name>A0A3D8MCX7_9ALTE</name>
<keyword evidence="5" id="KW-1185">Reference proteome</keyword>
<evidence type="ECO:0000256" key="2">
    <source>
        <dbReference type="ARBA" id="ARBA00023136"/>
    </source>
</evidence>
<dbReference type="InterPro" id="IPR037873">
    <property type="entry name" value="BamE-like"/>
</dbReference>
<accession>A0A3D8MCX7</accession>
<organism evidence="4 5">
    <name type="scientific">Alteromonas aestuariivivens</name>
    <dbReference type="NCBI Taxonomy" id="1938339"/>
    <lineage>
        <taxon>Bacteria</taxon>
        <taxon>Pseudomonadati</taxon>
        <taxon>Pseudomonadota</taxon>
        <taxon>Gammaproteobacteria</taxon>
        <taxon>Alteromonadales</taxon>
        <taxon>Alteromonadaceae</taxon>
        <taxon>Alteromonas/Salinimonas group</taxon>
        <taxon>Alteromonas</taxon>
    </lineage>
</organism>
<evidence type="ECO:0000313" key="5">
    <source>
        <dbReference type="Proteomes" id="UP000256561"/>
    </source>
</evidence>
<gene>
    <name evidence="4" type="ORF">DXV75_05770</name>
</gene>
<dbReference type="AlphaFoldDB" id="A0A3D8MCX7"/>
<dbReference type="GO" id="GO:0019867">
    <property type="term" value="C:outer membrane"/>
    <property type="evidence" value="ECO:0007669"/>
    <property type="project" value="InterPro"/>
</dbReference>
<evidence type="ECO:0000313" key="4">
    <source>
        <dbReference type="EMBL" id="RDV27533.1"/>
    </source>
</evidence>